<dbReference type="InterPro" id="IPR000008">
    <property type="entry name" value="C2_dom"/>
</dbReference>
<dbReference type="EMBL" id="KD145124">
    <property type="protein sequence ID" value="EMS57440.1"/>
    <property type="molecule type" value="Genomic_DNA"/>
</dbReference>
<dbReference type="PANTHER" id="PTHR46502">
    <property type="entry name" value="C2 DOMAIN-CONTAINING"/>
    <property type="match status" value="1"/>
</dbReference>
<dbReference type="AlphaFoldDB" id="M7ZYH1"/>
<proteinExistence type="predicted"/>
<keyword evidence="2" id="KW-0106">Calcium</keyword>
<dbReference type="GO" id="GO:0046872">
    <property type="term" value="F:metal ion binding"/>
    <property type="evidence" value="ECO:0007669"/>
    <property type="project" value="UniProtKB-KW"/>
</dbReference>
<dbReference type="Pfam" id="PF00168">
    <property type="entry name" value="C2"/>
    <property type="match status" value="1"/>
</dbReference>
<dbReference type="SUPFAM" id="SSF49562">
    <property type="entry name" value="C2 domain (Calcium/lipid-binding domain, CaLB)"/>
    <property type="match status" value="1"/>
</dbReference>
<organism evidence="3">
    <name type="scientific">Triticum urartu</name>
    <name type="common">Red wild einkorn</name>
    <name type="synonym">Crithodium urartu</name>
    <dbReference type="NCBI Taxonomy" id="4572"/>
    <lineage>
        <taxon>Eukaryota</taxon>
        <taxon>Viridiplantae</taxon>
        <taxon>Streptophyta</taxon>
        <taxon>Embryophyta</taxon>
        <taxon>Tracheophyta</taxon>
        <taxon>Spermatophyta</taxon>
        <taxon>Magnoliopsida</taxon>
        <taxon>Liliopsida</taxon>
        <taxon>Poales</taxon>
        <taxon>Poaceae</taxon>
        <taxon>BOP clade</taxon>
        <taxon>Pooideae</taxon>
        <taxon>Triticodae</taxon>
        <taxon>Triticeae</taxon>
        <taxon>Triticinae</taxon>
        <taxon>Triticum</taxon>
    </lineage>
</organism>
<evidence type="ECO:0000256" key="1">
    <source>
        <dbReference type="ARBA" id="ARBA00022723"/>
    </source>
</evidence>
<dbReference type="STRING" id="4572.M7ZYH1"/>
<sequence length="222" mass="24465">MSVRWPMWALDGTDGFLSANCVQSLLKTWGSGIASRGFLVASVTLLLLAVVLWSASRICGKGSNPEWNESFVFTVSDQATELVIKLMDSDSGTSDDFVGEATIPLEAVYTEGSFPPTVYNVVKGEHYCGEIKVGLTFTPERVVPPTVWLGTRRYQDFYKHMLALSKSRFLGSDIHDPIDADNDIFLPCRMVASAVSPKTLVAGNNRIEQTRKNKDARQALRP</sequence>
<dbReference type="PANTHER" id="PTHR46502:SF1">
    <property type="entry name" value="OS02G0640000 PROTEIN"/>
    <property type="match status" value="1"/>
</dbReference>
<dbReference type="PROSITE" id="PS50004">
    <property type="entry name" value="C2"/>
    <property type="match status" value="1"/>
</dbReference>
<reference evidence="3" key="1">
    <citation type="journal article" date="2013" name="Nature">
        <title>Draft genome of the wheat A-genome progenitor Triticum urartu.</title>
        <authorList>
            <person name="Ling H.Q."/>
            <person name="Zhao S."/>
            <person name="Liu D."/>
            <person name="Wang J."/>
            <person name="Sun H."/>
            <person name="Zhang C."/>
            <person name="Fan H."/>
            <person name="Li D."/>
            <person name="Dong L."/>
            <person name="Tao Y."/>
            <person name="Gao C."/>
            <person name="Wu H."/>
            <person name="Li Y."/>
            <person name="Cui Y."/>
            <person name="Guo X."/>
            <person name="Zheng S."/>
            <person name="Wang B."/>
            <person name="Yu K."/>
            <person name="Liang Q."/>
            <person name="Yang W."/>
            <person name="Lou X."/>
            <person name="Chen J."/>
            <person name="Feng M."/>
            <person name="Jian J."/>
            <person name="Zhang X."/>
            <person name="Luo G."/>
            <person name="Jiang Y."/>
            <person name="Liu J."/>
            <person name="Wang Z."/>
            <person name="Sha Y."/>
            <person name="Zhang B."/>
            <person name="Wu H."/>
            <person name="Tang D."/>
            <person name="Shen Q."/>
            <person name="Xue P."/>
            <person name="Zou S."/>
            <person name="Wang X."/>
            <person name="Liu X."/>
            <person name="Wang F."/>
            <person name="Yang Y."/>
            <person name="An X."/>
            <person name="Dong Z."/>
            <person name="Zhang K."/>
            <person name="Zhang X."/>
            <person name="Luo M.C."/>
            <person name="Dvorak J."/>
            <person name="Tong Y."/>
            <person name="Wang J."/>
            <person name="Yang H."/>
            <person name="Li Z."/>
            <person name="Wang D."/>
            <person name="Zhang A."/>
            <person name="Wang J."/>
        </authorList>
    </citation>
    <scope>NUCLEOTIDE SEQUENCE</scope>
</reference>
<accession>M7ZYH1</accession>
<dbReference type="eggNOG" id="KOG1030">
    <property type="taxonomic scope" value="Eukaryota"/>
</dbReference>
<name>M7ZYH1_TRIUA</name>
<evidence type="ECO:0000313" key="3">
    <source>
        <dbReference type="EMBL" id="EMS57440.1"/>
    </source>
</evidence>
<protein>
    <submittedName>
        <fullName evidence="3">Elicitor-responsive protein 3</fullName>
    </submittedName>
</protein>
<keyword evidence="1" id="KW-0479">Metal-binding</keyword>
<evidence type="ECO:0000256" key="2">
    <source>
        <dbReference type="ARBA" id="ARBA00022837"/>
    </source>
</evidence>
<dbReference type="SMART" id="SM00239">
    <property type="entry name" value="C2"/>
    <property type="match status" value="1"/>
</dbReference>
<dbReference type="Gene3D" id="2.60.40.150">
    <property type="entry name" value="C2 domain"/>
    <property type="match status" value="1"/>
</dbReference>
<dbReference type="InterPro" id="IPR035892">
    <property type="entry name" value="C2_domain_sf"/>
</dbReference>
<gene>
    <name evidence="3" type="ORF">TRIUR3_12070</name>
</gene>